<keyword evidence="2 6" id="KW-0540">Nuclease</keyword>
<dbReference type="EMBL" id="PCDP01000035">
    <property type="protein sequence ID" value="PZM13907.1"/>
    <property type="molecule type" value="Genomic_DNA"/>
</dbReference>
<evidence type="ECO:0000256" key="5">
    <source>
        <dbReference type="ARBA" id="ARBA00022842"/>
    </source>
</evidence>
<comment type="cofactor">
    <cofactor evidence="6">
        <name>Mg(2+)</name>
        <dbReference type="ChEBI" id="CHEBI:18420"/>
    </cofactor>
</comment>
<dbReference type="InterPro" id="IPR022907">
    <property type="entry name" value="VapC_family"/>
</dbReference>
<evidence type="ECO:0000256" key="1">
    <source>
        <dbReference type="ARBA" id="ARBA00022649"/>
    </source>
</evidence>
<evidence type="ECO:0000313" key="9">
    <source>
        <dbReference type="Proteomes" id="UP000248925"/>
    </source>
</evidence>
<dbReference type="InterPro" id="IPR029060">
    <property type="entry name" value="PIN-like_dom_sf"/>
</dbReference>
<reference evidence="8 9" key="1">
    <citation type="journal article" date="2018" name="Sci. Rep.">
        <title>Rhizobium tumorigenes sp. nov., a novel plant tumorigenic bacterium isolated from cane gall tumors on thornless blackberry.</title>
        <authorList>
            <person name="Kuzmanovi N."/>
            <person name="Smalla K."/>
            <person name="Gronow S."/>
            <person name="PuBawska J."/>
        </authorList>
    </citation>
    <scope>NUCLEOTIDE SEQUENCE [LARGE SCALE GENOMIC DNA]</scope>
    <source>
        <strain evidence="8 9">CCBAU 85046</strain>
    </source>
</reference>
<dbReference type="EC" id="3.1.-.-" evidence="6"/>
<keyword evidence="6" id="KW-0800">Toxin</keyword>
<evidence type="ECO:0000256" key="6">
    <source>
        <dbReference type="HAMAP-Rule" id="MF_00265"/>
    </source>
</evidence>
<protein>
    <recommendedName>
        <fullName evidence="6">Ribonuclease VapC</fullName>
        <shortName evidence="6">RNase VapC</shortName>
        <ecNumber evidence="6">3.1.-.-</ecNumber>
    </recommendedName>
    <alternativeName>
        <fullName evidence="6">Toxin VapC</fullName>
    </alternativeName>
</protein>
<dbReference type="InterPro" id="IPR044153">
    <property type="entry name" value="PIN_Pae0151-like"/>
</dbReference>
<feature type="binding site" evidence="6">
    <location>
        <position position="6"/>
    </location>
    <ligand>
        <name>Mg(2+)</name>
        <dbReference type="ChEBI" id="CHEBI:18420"/>
    </ligand>
</feature>
<gene>
    <name evidence="6" type="primary">vapC</name>
    <name evidence="8" type="ORF">CPY51_13700</name>
</gene>
<keyword evidence="4 6" id="KW-0378">Hydrolase</keyword>
<dbReference type="PANTHER" id="PTHR35901:SF1">
    <property type="entry name" value="EXONUCLEASE VAPC9"/>
    <property type="match status" value="1"/>
</dbReference>
<keyword evidence="5 6" id="KW-0460">Magnesium</keyword>
<dbReference type="HAMAP" id="MF_00265">
    <property type="entry name" value="VapC_Nob1"/>
    <property type="match status" value="1"/>
</dbReference>
<dbReference type="GO" id="GO:0090729">
    <property type="term" value="F:toxin activity"/>
    <property type="evidence" value="ECO:0007669"/>
    <property type="project" value="UniProtKB-KW"/>
</dbReference>
<dbReference type="RefSeq" id="WP_111160758.1">
    <property type="nucleotide sequence ID" value="NZ_PCDP01000035.1"/>
</dbReference>
<dbReference type="GO" id="GO:0016787">
    <property type="term" value="F:hydrolase activity"/>
    <property type="evidence" value="ECO:0007669"/>
    <property type="project" value="UniProtKB-KW"/>
</dbReference>
<evidence type="ECO:0000256" key="3">
    <source>
        <dbReference type="ARBA" id="ARBA00022723"/>
    </source>
</evidence>
<dbReference type="GO" id="GO:0004540">
    <property type="term" value="F:RNA nuclease activity"/>
    <property type="evidence" value="ECO:0007669"/>
    <property type="project" value="InterPro"/>
</dbReference>
<feature type="domain" description="PIN" evidence="7">
    <location>
        <begin position="3"/>
        <end position="127"/>
    </location>
</feature>
<dbReference type="GO" id="GO:0000287">
    <property type="term" value="F:magnesium ion binding"/>
    <property type="evidence" value="ECO:0007669"/>
    <property type="project" value="UniProtKB-UniRule"/>
</dbReference>
<name>A0A2W4CLZ0_9HYPH</name>
<evidence type="ECO:0000313" key="8">
    <source>
        <dbReference type="EMBL" id="PZM13907.1"/>
    </source>
</evidence>
<keyword evidence="3 6" id="KW-0479">Metal-binding</keyword>
<comment type="similarity">
    <text evidence="6">Belongs to the PINc/VapC protein family.</text>
</comment>
<evidence type="ECO:0000256" key="4">
    <source>
        <dbReference type="ARBA" id="ARBA00022801"/>
    </source>
</evidence>
<keyword evidence="1 6" id="KW-1277">Toxin-antitoxin system</keyword>
<sequence>MSVVIDASVALAWCFDDEATEETDEIALEIARAGAFVPSLFHLEISNVLLQAERRGRIMMGDVTRRLELIGKLPLEVDHQTASRATTEILALARAEKLTVYDAAYLELAARKGCALATKDRQLTAAAKHVGVPTRG</sequence>
<dbReference type="Gene3D" id="3.40.50.1010">
    <property type="entry name" value="5'-nuclease"/>
    <property type="match status" value="1"/>
</dbReference>
<proteinExistence type="inferred from homology"/>
<keyword evidence="9" id="KW-1185">Reference proteome</keyword>
<dbReference type="Proteomes" id="UP000248925">
    <property type="component" value="Unassembled WGS sequence"/>
</dbReference>
<accession>A0A2W4CLZ0</accession>
<dbReference type="InterPro" id="IPR002716">
    <property type="entry name" value="PIN_dom"/>
</dbReference>
<organism evidence="8 9">
    <name type="scientific">Rhizobium tubonense</name>
    <dbReference type="NCBI Taxonomy" id="484088"/>
    <lineage>
        <taxon>Bacteria</taxon>
        <taxon>Pseudomonadati</taxon>
        <taxon>Pseudomonadota</taxon>
        <taxon>Alphaproteobacteria</taxon>
        <taxon>Hyphomicrobiales</taxon>
        <taxon>Rhizobiaceae</taxon>
        <taxon>Rhizobium/Agrobacterium group</taxon>
        <taxon>Rhizobium</taxon>
    </lineage>
</organism>
<dbReference type="AlphaFoldDB" id="A0A2W4CLZ0"/>
<dbReference type="PANTHER" id="PTHR35901">
    <property type="entry name" value="RIBONUCLEASE VAPC3"/>
    <property type="match status" value="1"/>
</dbReference>
<dbReference type="Pfam" id="PF01850">
    <property type="entry name" value="PIN"/>
    <property type="match status" value="1"/>
</dbReference>
<comment type="caution">
    <text evidence="8">The sequence shown here is derived from an EMBL/GenBank/DDBJ whole genome shotgun (WGS) entry which is preliminary data.</text>
</comment>
<evidence type="ECO:0000256" key="2">
    <source>
        <dbReference type="ARBA" id="ARBA00022722"/>
    </source>
</evidence>
<dbReference type="InterPro" id="IPR051619">
    <property type="entry name" value="TypeII_TA_RNase_PINc/VapC"/>
</dbReference>
<comment type="function">
    <text evidence="6">Toxic component of a toxin-antitoxin (TA) system. An RNase.</text>
</comment>
<feature type="binding site" evidence="6">
    <location>
        <position position="102"/>
    </location>
    <ligand>
        <name>Mg(2+)</name>
        <dbReference type="ChEBI" id="CHEBI:18420"/>
    </ligand>
</feature>
<dbReference type="CDD" id="cd09873">
    <property type="entry name" value="PIN_Pae0151-like"/>
    <property type="match status" value="1"/>
</dbReference>
<evidence type="ECO:0000259" key="7">
    <source>
        <dbReference type="Pfam" id="PF01850"/>
    </source>
</evidence>
<dbReference type="OrthoDB" id="9798446at2"/>
<dbReference type="SUPFAM" id="SSF88723">
    <property type="entry name" value="PIN domain-like"/>
    <property type="match status" value="1"/>
</dbReference>